<accession>A0A3Q8XP50</accession>
<keyword evidence="2" id="KW-1185">Reference proteome</keyword>
<dbReference type="OrthoDB" id="8403726at2"/>
<dbReference type="Proteomes" id="UP000268192">
    <property type="component" value="Chromosome"/>
</dbReference>
<proteinExistence type="predicted"/>
<dbReference type="KEGG" id="abaw:D5400_12530"/>
<organism evidence="1 2">
    <name type="scientific">Georhizobium profundi</name>
    <dbReference type="NCBI Taxonomy" id="2341112"/>
    <lineage>
        <taxon>Bacteria</taxon>
        <taxon>Pseudomonadati</taxon>
        <taxon>Pseudomonadota</taxon>
        <taxon>Alphaproteobacteria</taxon>
        <taxon>Hyphomicrobiales</taxon>
        <taxon>Rhizobiaceae</taxon>
        <taxon>Georhizobium</taxon>
    </lineage>
</organism>
<name>A0A3Q8XP50_9HYPH</name>
<dbReference type="RefSeq" id="WP_126010307.1">
    <property type="nucleotide sequence ID" value="NZ_CP032509.1"/>
</dbReference>
<evidence type="ECO:0000313" key="2">
    <source>
        <dbReference type="Proteomes" id="UP000268192"/>
    </source>
</evidence>
<protein>
    <submittedName>
        <fullName evidence="1">Helix-turn-helix domain-containing protein</fullName>
    </submittedName>
</protein>
<dbReference type="Pfam" id="PF13384">
    <property type="entry name" value="HTH_23"/>
    <property type="match status" value="1"/>
</dbReference>
<dbReference type="AlphaFoldDB" id="A0A3Q8XP50"/>
<evidence type="ECO:0000313" key="1">
    <source>
        <dbReference type="EMBL" id="AZN71991.1"/>
    </source>
</evidence>
<sequence length="110" mass="11890">MAAPFQKMVGVQVSVTARAKALLDAQAQARGYSTSAWCGLLFDMAFAAVCAREKGAIHTDADLDAIVGACLLLHARAKWNTAEIAQKLGVPEATVVRILDTWRDYRRGEV</sequence>
<gene>
    <name evidence="1" type="ORF">D5400_12530</name>
</gene>
<reference evidence="1 2" key="1">
    <citation type="submission" date="2018-09" db="EMBL/GenBank/DDBJ databases">
        <title>Marinorhizobium profundi gen. nov., sp. nov., isolated from a deep-sea sediment sample from the New Britain Trench and proposal of Marinorhizobiaceae fam. nov. in the order Rhizobiales of the class Alphaproteobacteria.</title>
        <authorList>
            <person name="Cao J."/>
        </authorList>
    </citation>
    <scope>NUCLEOTIDE SEQUENCE [LARGE SCALE GENOMIC DNA]</scope>
    <source>
        <strain evidence="1 2">WS11</strain>
    </source>
</reference>
<dbReference type="EMBL" id="CP032509">
    <property type="protein sequence ID" value="AZN71991.1"/>
    <property type="molecule type" value="Genomic_DNA"/>
</dbReference>